<dbReference type="EMBL" id="BK015856">
    <property type="protein sequence ID" value="DAD69775.1"/>
    <property type="molecule type" value="Genomic_DNA"/>
</dbReference>
<proteinExistence type="predicted"/>
<reference evidence="1" key="1">
    <citation type="journal article" date="2021" name="Proc. Natl. Acad. Sci. U.S.A.">
        <title>A Catalog of Tens of Thousands of Viruses from Human Metagenomes Reveals Hidden Associations with Chronic Diseases.</title>
        <authorList>
            <person name="Tisza M.J."/>
            <person name="Buck C.B."/>
        </authorList>
    </citation>
    <scope>NUCLEOTIDE SEQUENCE</scope>
    <source>
        <strain evidence="1">CtfYP22</strain>
    </source>
</reference>
<evidence type="ECO:0000313" key="1">
    <source>
        <dbReference type="EMBL" id="DAD69775.1"/>
    </source>
</evidence>
<protein>
    <submittedName>
        <fullName evidence="1">Tail sheath protein</fullName>
    </submittedName>
</protein>
<sequence length="297" mass="32468">MRPFGSKSEQGKTLQLVQRGTDKRIPVELVKQPTGEVLDPAELEELSVKVASEGGAGCATIPHTIEDKKLVVEVTAEVTRQLGLGVYTLTATGRIPDPAYADGYHDYEIVVDLCKVTKYGSNETPVKVQANVLAGLKGKDGLNNYQLAVKHGYQGTEEQFAKDIIPKSNYERAKELQGFQGTEVDYLVSLQGAPGKDLYQAAVERGYNGSFEDFLEKQKGAPGAPGKSNYELAQEDGFTGTLTEYLISRKGEKGDDAYQVYLQETDDNPKLSRREWADTIGSFASLIKAVVYGTEEQ</sequence>
<organism evidence="1">
    <name type="scientific">Siphoviridae sp. ctfYP22</name>
    <dbReference type="NCBI Taxonomy" id="2827584"/>
    <lineage>
        <taxon>Viruses</taxon>
        <taxon>Duplodnaviria</taxon>
        <taxon>Heunggongvirae</taxon>
        <taxon>Uroviricota</taxon>
        <taxon>Caudoviricetes</taxon>
    </lineage>
</organism>
<name>A0A8S5LIS5_9CAUD</name>
<accession>A0A8S5LIS5</accession>